<dbReference type="GO" id="GO:0005524">
    <property type="term" value="F:ATP binding"/>
    <property type="evidence" value="ECO:0007669"/>
    <property type="project" value="UniProtKB-KW"/>
</dbReference>
<comment type="caution">
    <text evidence="6">The sequence shown here is derived from an EMBL/GenBank/DDBJ whole genome shotgun (WGS) entry which is preliminary data.</text>
</comment>
<dbReference type="AlphaFoldDB" id="A0A016WHF3"/>
<evidence type="ECO:0000256" key="4">
    <source>
        <dbReference type="ARBA" id="ARBA00022840"/>
    </source>
</evidence>
<dbReference type="InterPro" id="IPR050534">
    <property type="entry name" value="Coronavir_polyprotein_1ab"/>
</dbReference>
<dbReference type="STRING" id="53326.A0A016WHF3"/>
<dbReference type="InterPro" id="IPR027417">
    <property type="entry name" value="P-loop_NTPase"/>
</dbReference>
<dbReference type="CDD" id="cd18808">
    <property type="entry name" value="SF1_C_Upf1"/>
    <property type="match status" value="1"/>
</dbReference>
<evidence type="ECO:0000256" key="3">
    <source>
        <dbReference type="ARBA" id="ARBA00022806"/>
    </source>
</evidence>
<proteinExistence type="predicted"/>
<keyword evidence="1" id="KW-0547">Nucleotide-binding</keyword>
<name>A0A016WHF3_9BILA</name>
<protein>
    <recommendedName>
        <fullName evidence="5">DNA2/NAM7 helicase-like C-terminal domain-containing protein</fullName>
    </recommendedName>
</protein>
<feature type="domain" description="DNA2/NAM7 helicase-like C-terminal" evidence="5">
    <location>
        <begin position="2"/>
        <end position="160"/>
    </location>
</feature>
<dbReference type="InterPro" id="IPR041679">
    <property type="entry name" value="DNA2/NAM7-like_C"/>
</dbReference>
<evidence type="ECO:0000313" key="6">
    <source>
        <dbReference type="EMBL" id="EYC39030.1"/>
    </source>
</evidence>
<dbReference type="OrthoDB" id="5876623at2759"/>
<sequence length="193" mass="21622">MMSLNSEVFYDGTLVCGTPPERCMAVLQRMQMPSPSIQVAFIDVPSEAIQSVTSSYRNEAEAQIVHVLVRNLLIKGFHSREIMVISLYKDQKLLRGQLLNPLGVRAGTVDSEQGTERTVVILCTTRISIPSSSSPTFFCDPRRLNVVLSRARDGLFVTGSLSCLRRLPIWENMITWCESHNLVVPMDFFNDVA</sequence>
<keyword evidence="2" id="KW-0378">Hydrolase</keyword>
<dbReference type="Pfam" id="PF13087">
    <property type="entry name" value="AAA_12"/>
    <property type="match status" value="1"/>
</dbReference>
<dbReference type="PANTHER" id="PTHR43788">
    <property type="entry name" value="DNA2/NAM7 HELICASE FAMILY MEMBER"/>
    <property type="match status" value="1"/>
</dbReference>
<dbReference type="PANTHER" id="PTHR43788:SF16">
    <property type="entry name" value="HELICASE WITH ZINC FINGER 2"/>
    <property type="match status" value="1"/>
</dbReference>
<reference evidence="7" key="1">
    <citation type="journal article" date="2015" name="Nat. Genet.">
        <title>The genome and transcriptome of the zoonotic hookworm Ancylostoma ceylanicum identify infection-specific gene families.</title>
        <authorList>
            <person name="Schwarz E.M."/>
            <person name="Hu Y."/>
            <person name="Antoshechkin I."/>
            <person name="Miller M.M."/>
            <person name="Sternberg P.W."/>
            <person name="Aroian R.V."/>
        </authorList>
    </citation>
    <scope>NUCLEOTIDE SEQUENCE</scope>
    <source>
        <strain evidence="7">HY135</strain>
    </source>
</reference>
<gene>
    <name evidence="6" type="primary">Acey_s0680.g1469</name>
    <name evidence="6" type="ORF">Y032_0680g1469</name>
</gene>
<dbReference type="SUPFAM" id="SSF52540">
    <property type="entry name" value="P-loop containing nucleoside triphosphate hydrolases"/>
    <property type="match status" value="1"/>
</dbReference>
<evidence type="ECO:0000256" key="1">
    <source>
        <dbReference type="ARBA" id="ARBA00022741"/>
    </source>
</evidence>
<dbReference type="GO" id="GO:0043139">
    <property type="term" value="F:5'-3' DNA helicase activity"/>
    <property type="evidence" value="ECO:0007669"/>
    <property type="project" value="TreeGrafter"/>
</dbReference>
<dbReference type="Gene3D" id="3.40.50.300">
    <property type="entry name" value="P-loop containing nucleotide triphosphate hydrolases"/>
    <property type="match status" value="1"/>
</dbReference>
<evidence type="ECO:0000313" key="7">
    <source>
        <dbReference type="Proteomes" id="UP000024635"/>
    </source>
</evidence>
<dbReference type="InterPro" id="IPR047187">
    <property type="entry name" value="SF1_C_Upf1"/>
</dbReference>
<keyword evidence="3" id="KW-0347">Helicase</keyword>
<evidence type="ECO:0000259" key="5">
    <source>
        <dbReference type="Pfam" id="PF13087"/>
    </source>
</evidence>
<organism evidence="6 7">
    <name type="scientific">Ancylostoma ceylanicum</name>
    <dbReference type="NCBI Taxonomy" id="53326"/>
    <lineage>
        <taxon>Eukaryota</taxon>
        <taxon>Metazoa</taxon>
        <taxon>Ecdysozoa</taxon>
        <taxon>Nematoda</taxon>
        <taxon>Chromadorea</taxon>
        <taxon>Rhabditida</taxon>
        <taxon>Rhabditina</taxon>
        <taxon>Rhabditomorpha</taxon>
        <taxon>Strongyloidea</taxon>
        <taxon>Ancylostomatidae</taxon>
        <taxon>Ancylostomatinae</taxon>
        <taxon>Ancylostoma</taxon>
    </lineage>
</organism>
<dbReference type="Proteomes" id="UP000024635">
    <property type="component" value="Unassembled WGS sequence"/>
</dbReference>
<evidence type="ECO:0000256" key="2">
    <source>
        <dbReference type="ARBA" id="ARBA00022801"/>
    </source>
</evidence>
<accession>A0A016WHF3</accession>
<dbReference type="EMBL" id="JARK01000280">
    <property type="protein sequence ID" value="EYC39030.1"/>
    <property type="molecule type" value="Genomic_DNA"/>
</dbReference>
<keyword evidence="4" id="KW-0067">ATP-binding</keyword>
<dbReference type="GO" id="GO:0016787">
    <property type="term" value="F:hydrolase activity"/>
    <property type="evidence" value="ECO:0007669"/>
    <property type="project" value="UniProtKB-KW"/>
</dbReference>
<keyword evidence="7" id="KW-1185">Reference proteome</keyword>